<dbReference type="AlphaFoldDB" id="A0A1N7G9X4"/>
<sequence>MDTTVEITTDSIQLLSDNSVYVRKTTGPLLTEVQSNESVTLPRAKYILDLSGPIKVYVSVESAVHVHAGIGQTELTFGETTSVVISARSYHTSPAATITTSSDPEDMMQAVSMFGSALKTTATERSYPTLRGHPPAIELSDELDIPHTLSRPQTGIRIEVPPTLQHVFVVAPLAYYLAVEVVPGSTPQLVTDTGYTVLLEGTEGFEVTVSHLLKQIFLLDCIVRTEGETPLPLYERQALESALKFDIEDLYGRRLVEQLEAYLEVPFDTIRSQLPEWQFETRLKPRAQQIEYLPFLADKLATVRIREDASNPVRSSPTRVRTTGNHPYIKTNRTDQKISTRNDEITAEYDGEQSNIQQFWKDDNRTEIAGTGTLSAFQNSVTQSPRDGDLEIEVICNDPDMSEEFVAVHSAYQDRNDLPLDVAVHYDLTTDDFEDVFASESDFVHYIGHIDPEGFRCSDGWIDARELETVGTKAFVLNACQSYEQGLGLIEAGAIGGIVTFSEVQNETAVTAGSAIACLLNRGFPLYGALDTLQKVGESDQQYHIVGDGALSVVQTNQGLPTVGTIIQNRDSSDIILTVYTTSSQKLGGVYNIAVESDDSYRLAFGNVCLRSVTTAELVKFLNTETFPVLLEGELRWSTDIKTHEL</sequence>
<proteinExistence type="predicted"/>
<feature type="region of interest" description="Disordered" evidence="1">
    <location>
        <begin position="311"/>
        <end position="330"/>
    </location>
</feature>
<organism evidence="2 3">
    <name type="scientific">Natronorubrum thiooxidans</name>
    <dbReference type="NCBI Taxonomy" id="308853"/>
    <lineage>
        <taxon>Archaea</taxon>
        <taxon>Methanobacteriati</taxon>
        <taxon>Methanobacteriota</taxon>
        <taxon>Stenosarchaea group</taxon>
        <taxon>Halobacteria</taxon>
        <taxon>Halobacteriales</taxon>
        <taxon>Natrialbaceae</taxon>
        <taxon>Natronorubrum</taxon>
    </lineage>
</organism>
<feature type="compositionally biased region" description="Polar residues" evidence="1">
    <location>
        <begin position="312"/>
        <end position="325"/>
    </location>
</feature>
<evidence type="ECO:0000313" key="3">
    <source>
        <dbReference type="Proteomes" id="UP000185936"/>
    </source>
</evidence>
<evidence type="ECO:0000256" key="1">
    <source>
        <dbReference type="SAM" id="MobiDB-lite"/>
    </source>
</evidence>
<gene>
    <name evidence="2" type="ORF">SAMN05421752_110156</name>
</gene>
<reference evidence="3" key="1">
    <citation type="submission" date="2017-01" db="EMBL/GenBank/DDBJ databases">
        <authorList>
            <person name="Varghese N."/>
            <person name="Submissions S."/>
        </authorList>
    </citation>
    <scope>NUCLEOTIDE SEQUENCE [LARGE SCALE GENOMIC DNA]</scope>
    <source>
        <strain evidence="3">type strain: HArc-</strain>
    </source>
</reference>
<dbReference type="Proteomes" id="UP000185936">
    <property type="component" value="Unassembled WGS sequence"/>
</dbReference>
<accession>A0A1N7G9X4</accession>
<name>A0A1N7G9X4_9EURY</name>
<keyword evidence="3" id="KW-1185">Reference proteome</keyword>
<evidence type="ECO:0000313" key="2">
    <source>
        <dbReference type="EMBL" id="SIS09342.1"/>
    </source>
</evidence>
<dbReference type="RefSeq" id="WP_235847811.1">
    <property type="nucleotide sequence ID" value="NZ_FTNR01000010.1"/>
</dbReference>
<dbReference type="EMBL" id="FTNR01000010">
    <property type="protein sequence ID" value="SIS09342.1"/>
    <property type="molecule type" value="Genomic_DNA"/>
</dbReference>
<protein>
    <submittedName>
        <fullName evidence="2">Uncharacterized protein</fullName>
    </submittedName>
</protein>